<evidence type="ECO:0000313" key="2">
    <source>
        <dbReference type="EMBL" id="PWG80734.1"/>
    </source>
</evidence>
<evidence type="ECO:0000313" key="3">
    <source>
        <dbReference type="Proteomes" id="UP000245647"/>
    </source>
</evidence>
<protein>
    <submittedName>
        <fullName evidence="2">Peptidase M20</fullName>
    </submittedName>
</protein>
<evidence type="ECO:0000259" key="1">
    <source>
        <dbReference type="Pfam" id="PF04389"/>
    </source>
</evidence>
<accession>A0A2U2PHJ9</accession>
<gene>
    <name evidence="2" type="ORF">DDR33_09740</name>
</gene>
<keyword evidence="3" id="KW-1185">Reference proteome</keyword>
<proteinExistence type="predicted"/>
<dbReference type="Pfam" id="PF04389">
    <property type="entry name" value="Peptidase_M28"/>
    <property type="match status" value="1"/>
</dbReference>
<dbReference type="EMBL" id="QEAS01000007">
    <property type="protein sequence ID" value="PWG80734.1"/>
    <property type="molecule type" value="Genomic_DNA"/>
</dbReference>
<dbReference type="Gene3D" id="3.40.630.10">
    <property type="entry name" value="Zn peptidases"/>
    <property type="match status" value="1"/>
</dbReference>
<dbReference type="AlphaFoldDB" id="A0A2U2PHJ9"/>
<sequence>MILDIRLQTSAGKYFCWLFLLLITAFEGRSQTQLLKDVKELSSDSYQGRKTGTEGNRKAAGYIISRFRAIGLKGYHDAYKQGFTLKDRGKKFSGTNLVGYIPGKKNDVIVISAHYDHLGIVGGKIYNGADDDASGVGGLLHLAAYFAANKPEHTLIFAAFDAEEMGLKGSAYFVANPPVPLSSIRLNINLDMISHNDKGELYVCGTYHYPELKDYLLIPDPKIKLLPGHDNPKNGTKDDWTFQGDHGMFHKAKIPFLYFGVEDHKDYHQPTDDFANINKEFYANAVNTILTVVKNYDQGLTKQQLFRNKRVMR</sequence>
<dbReference type="PANTHER" id="PTHR12147:SF26">
    <property type="entry name" value="PEPTIDASE M28 DOMAIN-CONTAINING PROTEIN"/>
    <property type="match status" value="1"/>
</dbReference>
<feature type="domain" description="Peptidase M28" evidence="1">
    <location>
        <begin position="96"/>
        <end position="292"/>
    </location>
</feature>
<dbReference type="Proteomes" id="UP000245647">
    <property type="component" value="Unassembled WGS sequence"/>
</dbReference>
<comment type="caution">
    <text evidence="2">The sequence shown here is derived from an EMBL/GenBank/DDBJ whole genome shotgun (WGS) entry which is preliminary data.</text>
</comment>
<reference evidence="2 3" key="1">
    <citation type="submission" date="2018-04" db="EMBL/GenBank/DDBJ databases">
        <title>Pedobacter chongqingensis sp. nov., isolated from a rottenly hemp rope.</title>
        <authorList>
            <person name="Cai Y."/>
        </authorList>
    </citation>
    <scope>NUCLEOTIDE SEQUENCE [LARGE SCALE GENOMIC DNA]</scope>
    <source>
        <strain evidence="2 3">FJ4-8</strain>
    </source>
</reference>
<dbReference type="InterPro" id="IPR045175">
    <property type="entry name" value="M28_fam"/>
</dbReference>
<dbReference type="InterPro" id="IPR007484">
    <property type="entry name" value="Peptidase_M28"/>
</dbReference>
<dbReference type="PANTHER" id="PTHR12147">
    <property type="entry name" value="METALLOPEPTIDASE M28 FAMILY MEMBER"/>
    <property type="match status" value="1"/>
</dbReference>
<dbReference type="GO" id="GO:0006508">
    <property type="term" value="P:proteolysis"/>
    <property type="evidence" value="ECO:0007669"/>
    <property type="project" value="InterPro"/>
</dbReference>
<organism evidence="2 3">
    <name type="scientific">Pararcticibacter amylolyticus</name>
    <dbReference type="NCBI Taxonomy" id="2173175"/>
    <lineage>
        <taxon>Bacteria</taxon>
        <taxon>Pseudomonadati</taxon>
        <taxon>Bacteroidota</taxon>
        <taxon>Sphingobacteriia</taxon>
        <taxon>Sphingobacteriales</taxon>
        <taxon>Sphingobacteriaceae</taxon>
        <taxon>Pararcticibacter</taxon>
    </lineage>
</organism>
<dbReference type="OrthoDB" id="9764939at2"/>
<dbReference type="SUPFAM" id="SSF53187">
    <property type="entry name" value="Zn-dependent exopeptidases"/>
    <property type="match status" value="1"/>
</dbReference>
<name>A0A2U2PHJ9_9SPHI</name>
<dbReference type="GO" id="GO:0008235">
    <property type="term" value="F:metalloexopeptidase activity"/>
    <property type="evidence" value="ECO:0007669"/>
    <property type="project" value="InterPro"/>
</dbReference>